<keyword evidence="2" id="KW-0547">Nucleotide-binding</keyword>
<dbReference type="RefSeq" id="WP_269337588.1">
    <property type="nucleotide sequence ID" value="NZ_JBFSSG010000001.1"/>
</dbReference>
<dbReference type="PANTHER" id="PTHR34704:SF1">
    <property type="entry name" value="ATPASE"/>
    <property type="match status" value="1"/>
</dbReference>
<dbReference type="Gene3D" id="3.40.50.300">
    <property type="entry name" value="P-loop containing nucleotide triphosphate hydrolases"/>
    <property type="match status" value="1"/>
</dbReference>
<dbReference type="EMBL" id="JBFSSG010000001">
    <property type="protein sequence ID" value="MEZ8719593.1"/>
    <property type="molecule type" value="Genomic_DNA"/>
</dbReference>
<dbReference type="Pfam" id="PF01637">
    <property type="entry name" value="ATPase_2"/>
    <property type="match status" value="1"/>
</dbReference>
<dbReference type="InterPro" id="IPR027417">
    <property type="entry name" value="P-loop_NTPase"/>
</dbReference>
<reference evidence="2 3" key="1">
    <citation type="journal article" date="2024" name="ISME J.">
        <title>Tailless and filamentous prophages are predominant in marine Vibrio.</title>
        <authorList>
            <person name="Steensen K."/>
            <person name="Seneca J."/>
            <person name="Bartlau N."/>
            <person name="Yu X.A."/>
            <person name="Hussain F.A."/>
            <person name="Polz M.F."/>
        </authorList>
    </citation>
    <scope>NUCLEOTIDE SEQUENCE [LARGE SCALE GENOMIC DNA]</scope>
    <source>
        <strain evidence="2 3">10N.239.312.F12</strain>
    </source>
</reference>
<evidence type="ECO:0000313" key="2">
    <source>
        <dbReference type="EMBL" id="MEZ8719593.1"/>
    </source>
</evidence>
<keyword evidence="2" id="KW-0067">ATP-binding</keyword>
<dbReference type="Proteomes" id="UP001570071">
    <property type="component" value="Unassembled WGS sequence"/>
</dbReference>
<dbReference type="InterPro" id="IPR011579">
    <property type="entry name" value="ATPase_dom"/>
</dbReference>
<proteinExistence type="predicted"/>
<dbReference type="GO" id="GO:0005524">
    <property type="term" value="F:ATP binding"/>
    <property type="evidence" value="ECO:0007669"/>
    <property type="project" value="UniProtKB-KW"/>
</dbReference>
<evidence type="ECO:0000313" key="3">
    <source>
        <dbReference type="Proteomes" id="UP001570071"/>
    </source>
</evidence>
<accession>A0ABV4MR33</accession>
<comment type="caution">
    <text evidence="2">The sequence shown here is derived from an EMBL/GenBank/DDBJ whole genome shotgun (WGS) entry which is preliminary data.</text>
</comment>
<dbReference type="PANTHER" id="PTHR34704">
    <property type="entry name" value="ATPASE"/>
    <property type="match status" value="1"/>
</dbReference>
<evidence type="ECO:0000259" key="1">
    <source>
        <dbReference type="Pfam" id="PF01637"/>
    </source>
</evidence>
<sequence length="477" mass="54734">MTKFVGRKVEIKKILDTFNTRKGVINVIRGRRRIGKTTLIKELAHQRKGVTLRYLTSPPPRKDVSDEAERNTYALQVKTEFGLPFMPPHDTWQELFYFIISLCNEKKTILAIDEVNWLARKSSTPIENILWEVWERECAQKAGFMMILAGSLASWLEENIISHEGFVGRIAEKITLKELRLSHVREFFGARIDRAPQVDVIKLLCAFGGVPLYLEYIDLKLGAEENINKLAYSSSGSLHTEFDQMFNELFSAENQMYRKILDAVGDSSKLLSPEEIAQKVGVTYTGRINNLLKTLCEIGFLKKETTWDTKKKKRGIKQRFRISDNYTAFYFRSIKKHAERVENTGINSEPLNVASILGLQFEVLALNNIDYIVEQLGVKNPIFIGGYFQTKTQRQEACQIDILIQTKSRLYICECKLLNEEVGTGIIKEVQTKIDRLTKDKKLSCHPVLIHANGVSHSVEESDYFDRIIDLRDALRS</sequence>
<dbReference type="SUPFAM" id="SSF52540">
    <property type="entry name" value="P-loop containing nucleoside triphosphate hydrolases"/>
    <property type="match status" value="1"/>
</dbReference>
<protein>
    <submittedName>
        <fullName evidence="2">ATP-binding protein</fullName>
    </submittedName>
</protein>
<organism evidence="2 3">
    <name type="scientific">Vibrio pomeroyi</name>
    <dbReference type="NCBI Taxonomy" id="198832"/>
    <lineage>
        <taxon>Bacteria</taxon>
        <taxon>Pseudomonadati</taxon>
        <taxon>Pseudomonadota</taxon>
        <taxon>Gammaproteobacteria</taxon>
        <taxon>Vibrionales</taxon>
        <taxon>Vibrionaceae</taxon>
        <taxon>Vibrio</taxon>
    </lineage>
</organism>
<feature type="domain" description="ATPase" evidence="1">
    <location>
        <begin position="4"/>
        <end position="216"/>
    </location>
</feature>
<gene>
    <name evidence="2" type="ORF">AB6D66_00845</name>
</gene>
<keyword evidence="3" id="KW-1185">Reference proteome</keyword>
<name>A0ABV4MR33_9VIBR</name>